<dbReference type="Pfam" id="PF00126">
    <property type="entry name" value="HTH_1"/>
    <property type="match status" value="1"/>
</dbReference>
<dbReference type="PANTHER" id="PTHR30346">
    <property type="entry name" value="TRANSCRIPTIONAL DUAL REGULATOR HCAR-RELATED"/>
    <property type="match status" value="1"/>
</dbReference>
<accession>A0A7K3MAI6</accession>
<dbReference type="InterPro" id="IPR005119">
    <property type="entry name" value="LysR_subst-bd"/>
</dbReference>
<dbReference type="GO" id="GO:0003700">
    <property type="term" value="F:DNA-binding transcription factor activity"/>
    <property type="evidence" value="ECO:0007669"/>
    <property type="project" value="InterPro"/>
</dbReference>
<sequence>MDLELRHLRIVCTIAETGSLTKAAAALGLAQPAVTSQLKRIERLFGGPIFVRDRLGARPTALGEIVLARARMLLPAAQELQNDVTRLANSPAIGHHCRIGATNSPIFGPLVHRLATESPTASVTTHATWSAEELAAMVAEGRLDYALTGVCGDAVPPGDDITWKTIATDAVFVLLDHSHPLAAAPAVELSDLADALWVAIPGDGCFAECFAATCARAGFTPKALHEMDPPSCVYMVQTSRAVALCQPTFRPPPGLVKVPIAGTPLRWRQLIGHHSFNAVNADAVVDRARSAYLDVIGDSTRYRDWLQRHRQFGLAA</sequence>
<keyword evidence="2" id="KW-0805">Transcription regulation</keyword>
<dbReference type="PROSITE" id="PS50931">
    <property type="entry name" value="HTH_LYSR"/>
    <property type="match status" value="1"/>
</dbReference>
<dbReference type="Pfam" id="PF03466">
    <property type="entry name" value="LysR_substrate"/>
    <property type="match status" value="1"/>
</dbReference>
<evidence type="ECO:0000259" key="5">
    <source>
        <dbReference type="PROSITE" id="PS50931"/>
    </source>
</evidence>
<dbReference type="Gene3D" id="3.40.190.290">
    <property type="match status" value="1"/>
</dbReference>
<dbReference type="SUPFAM" id="SSF46785">
    <property type="entry name" value="Winged helix' DNA-binding domain"/>
    <property type="match status" value="1"/>
</dbReference>
<keyword evidence="4" id="KW-0804">Transcription</keyword>
<dbReference type="GO" id="GO:0003677">
    <property type="term" value="F:DNA binding"/>
    <property type="evidence" value="ECO:0007669"/>
    <property type="project" value="UniProtKB-KW"/>
</dbReference>
<keyword evidence="7" id="KW-1185">Reference proteome</keyword>
<evidence type="ECO:0000256" key="4">
    <source>
        <dbReference type="ARBA" id="ARBA00023163"/>
    </source>
</evidence>
<dbReference type="Proteomes" id="UP000460435">
    <property type="component" value="Unassembled WGS sequence"/>
</dbReference>
<dbReference type="EMBL" id="WLZY01000009">
    <property type="protein sequence ID" value="NDL59982.1"/>
    <property type="molecule type" value="Genomic_DNA"/>
</dbReference>
<dbReference type="CDD" id="cd08414">
    <property type="entry name" value="PBP2_LTTR_aromatics_like"/>
    <property type="match status" value="1"/>
</dbReference>
<dbReference type="PRINTS" id="PR00039">
    <property type="entry name" value="HTHLYSR"/>
</dbReference>
<dbReference type="GO" id="GO:0032993">
    <property type="term" value="C:protein-DNA complex"/>
    <property type="evidence" value="ECO:0007669"/>
    <property type="project" value="TreeGrafter"/>
</dbReference>
<comment type="similarity">
    <text evidence="1">Belongs to the LysR transcriptional regulatory family.</text>
</comment>
<comment type="caution">
    <text evidence="6">The sequence shown here is derived from an EMBL/GenBank/DDBJ whole genome shotgun (WGS) entry which is preliminary data.</text>
</comment>
<name>A0A7K3MAI6_9ACTN</name>
<evidence type="ECO:0000313" key="6">
    <source>
        <dbReference type="EMBL" id="NDL59982.1"/>
    </source>
</evidence>
<evidence type="ECO:0000256" key="3">
    <source>
        <dbReference type="ARBA" id="ARBA00023125"/>
    </source>
</evidence>
<protein>
    <submittedName>
        <fullName evidence="6">LysR family transcriptional regulator</fullName>
    </submittedName>
</protein>
<dbReference type="SUPFAM" id="SSF53850">
    <property type="entry name" value="Periplasmic binding protein-like II"/>
    <property type="match status" value="1"/>
</dbReference>
<evidence type="ECO:0000313" key="7">
    <source>
        <dbReference type="Proteomes" id="UP000460435"/>
    </source>
</evidence>
<organism evidence="6 7">
    <name type="scientific">Phytoactinopolyspora mesophila</name>
    <dbReference type="NCBI Taxonomy" id="2650750"/>
    <lineage>
        <taxon>Bacteria</taxon>
        <taxon>Bacillati</taxon>
        <taxon>Actinomycetota</taxon>
        <taxon>Actinomycetes</taxon>
        <taxon>Jiangellales</taxon>
        <taxon>Jiangellaceae</taxon>
        <taxon>Phytoactinopolyspora</taxon>
    </lineage>
</organism>
<evidence type="ECO:0000256" key="2">
    <source>
        <dbReference type="ARBA" id="ARBA00023015"/>
    </source>
</evidence>
<reference evidence="6 7" key="1">
    <citation type="submission" date="2019-11" db="EMBL/GenBank/DDBJ databases">
        <authorList>
            <person name="Li X.-J."/>
            <person name="Feng X.-M."/>
        </authorList>
    </citation>
    <scope>NUCLEOTIDE SEQUENCE [LARGE SCALE GENOMIC DNA]</scope>
    <source>
        <strain evidence="6 7">XMNu-373</strain>
    </source>
</reference>
<keyword evidence="3" id="KW-0238">DNA-binding</keyword>
<dbReference type="Gene3D" id="1.10.10.10">
    <property type="entry name" value="Winged helix-like DNA-binding domain superfamily/Winged helix DNA-binding domain"/>
    <property type="match status" value="1"/>
</dbReference>
<dbReference type="PANTHER" id="PTHR30346:SF30">
    <property type="entry name" value="SMALL NEUTRAL PROTEASE REGULATORY PROTEIN"/>
    <property type="match status" value="1"/>
</dbReference>
<gene>
    <name evidence="6" type="ORF">F7O44_23185</name>
</gene>
<feature type="domain" description="HTH lysR-type" evidence="5">
    <location>
        <begin position="3"/>
        <end position="60"/>
    </location>
</feature>
<dbReference type="InterPro" id="IPR036388">
    <property type="entry name" value="WH-like_DNA-bd_sf"/>
</dbReference>
<dbReference type="InterPro" id="IPR000847">
    <property type="entry name" value="LysR_HTH_N"/>
</dbReference>
<dbReference type="AlphaFoldDB" id="A0A7K3MAI6"/>
<dbReference type="RefSeq" id="WP_162452690.1">
    <property type="nucleotide sequence ID" value="NZ_WLZY01000009.1"/>
</dbReference>
<dbReference type="InterPro" id="IPR036390">
    <property type="entry name" value="WH_DNA-bd_sf"/>
</dbReference>
<evidence type="ECO:0000256" key="1">
    <source>
        <dbReference type="ARBA" id="ARBA00009437"/>
    </source>
</evidence>
<proteinExistence type="inferred from homology"/>